<protein>
    <recommendedName>
        <fullName evidence="2">Rhodanese domain-containing protein</fullName>
    </recommendedName>
</protein>
<dbReference type="InterPro" id="IPR036873">
    <property type="entry name" value="Rhodanese-like_dom_sf"/>
</dbReference>
<evidence type="ECO:0000256" key="1">
    <source>
        <dbReference type="SAM" id="Phobius"/>
    </source>
</evidence>
<evidence type="ECO:0000313" key="4">
    <source>
        <dbReference type="Proteomes" id="UP001501353"/>
    </source>
</evidence>
<accession>A0ABP7THW9</accession>
<comment type="caution">
    <text evidence="3">The sequence shown here is derived from an EMBL/GenBank/DDBJ whole genome shotgun (WGS) entry which is preliminary data.</text>
</comment>
<organism evidence="3 4">
    <name type="scientific">Actimicrobium antarcticum</name>
    <dbReference type="NCBI Taxonomy" id="1051899"/>
    <lineage>
        <taxon>Bacteria</taxon>
        <taxon>Pseudomonadati</taxon>
        <taxon>Pseudomonadota</taxon>
        <taxon>Betaproteobacteria</taxon>
        <taxon>Burkholderiales</taxon>
        <taxon>Oxalobacteraceae</taxon>
        <taxon>Actimicrobium</taxon>
    </lineage>
</organism>
<dbReference type="EMBL" id="BAAAZE010000009">
    <property type="protein sequence ID" value="GAA4026604.1"/>
    <property type="molecule type" value="Genomic_DNA"/>
</dbReference>
<dbReference type="SUPFAM" id="SSF52821">
    <property type="entry name" value="Rhodanese/Cell cycle control phosphatase"/>
    <property type="match status" value="1"/>
</dbReference>
<dbReference type="PROSITE" id="PS50206">
    <property type="entry name" value="RHODANESE_3"/>
    <property type="match status" value="1"/>
</dbReference>
<proteinExistence type="predicted"/>
<keyword evidence="4" id="KW-1185">Reference proteome</keyword>
<dbReference type="SMART" id="SM00450">
    <property type="entry name" value="RHOD"/>
    <property type="match status" value="1"/>
</dbReference>
<keyword evidence="1" id="KW-0472">Membrane</keyword>
<gene>
    <name evidence="3" type="ORF">GCM10022212_25780</name>
</gene>
<dbReference type="Proteomes" id="UP001501353">
    <property type="component" value="Unassembled WGS sequence"/>
</dbReference>
<name>A0ABP7THW9_9BURK</name>
<feature type="domain" description="Rhodanese" evidence="2">
    <location>
        <begin position="68"/>
        <end position="154"/>
    </location>
</feature>
<feature type="transmembrane region" description="Helical" evidence="1">
    <location>
        <begin position="13"/>
        <end position="35"/>
    </location>
</feature>
<evidence type="ECO:0000259" key="2">
    <source>
        <dbReference type="PROSITE" id="PS50206"/>
    </source>
</evidence>
<evidence type="ECO:0000313" key="3">
    <source>
        <dbReference type="EMBL" id="GAA4026604.1"/>
    </source>
</evidence>
<sequence>MLGFAAQPTALEMLSTMGATALLVIGVLLGLFILYKYIERRRLMRALFMARISVSQLREMIDAGLSPVIVDARSRTAQELEAAIPGAILYGHTDHAAAFDSVPRDRDIIVYCNCPNEASAALIARKLIGHGFVRVRPLVGGLDAWREASELPLAALQD</sequence>
<dbReference type="Pfam" id="PF00581">
    <property type="entry name" value="Rhodanese"/>
    <property type="match status" value="1"/>
</dbReference>
<dbReference type="RefSeq" id="WP_344763758.1">
    <property type="nucleotide sequence ID" value="NZ_BAAAZE010000009.1"/>
</dbReference>
<dbReference type="Gene3D" id="3.40.250.10">
    <property type="entry name" value="Rhodanese-like domain"/>
    <property type="match status" value="1"/>
</dbReference>
<keyword evidence="1" id="KW-0812">Transmembrane</keyword>
<keyword evidence="1" id="KW-1133">Transmembrane helix</keyword>
<reference evidence="4" key="1">
    <citation type="journal article" date="2019" name="Int. J. Syst. Evol. Microbiol.">
        <title>The Global Catalogue of Microorganisms (GCM) 10K type strain sequencing project: providing services to taxonomists for standard genome sequencing and annotation.</title>
        <authorList>
            <consortium name="The Broad Institute Genomics Platform"/>
            <consortium name="The Broad Institute Genome Sequencing Center for Infectious Disease"/>
            <person name="Wu L."/>
            <person name="Ma J."/>
        </authorList>
    </citation>
    <scope>NUCLEOTIDE SEQUENCE [LARGE SCALE GENOMIC DNA]</scope>
    <source>
        <strain evidence="4">JCM 16673</strain>
    </source>
</reference>
<dbReference type="InterPro" id="IPR001763">
    <property type="entry name" value="Rhodanese-like_dom"/>
</dbReference>